<organism evidence="2 3">
    <name type="scientific">Ilex paraguariensis</name>
    <name type="common">yerba mate</name>
    <dbReference type="NCBI Taxonomy" id="185542"/>
    <lineage>
        <taxon>Eukaryota</taxon>
        <taxon>Viridiplantae</taxon>
        <taxon>Streptophyta</taxon>
        <taxon>Embryophyta</taxon>
        <taxon>Tracheophyta</taxon>
        <taxon>Spermatophyta</taxon>
        <taxon>Magnoliopsida</taxon>
        <taxon>eudicotyledons</taxon>
        <taxon>Gunneridae</taxon>
        <taxon>Pentapetalae</taxon>
        <taxon>asterids</taxon>
        <taxon>campanulids</taxon>
        <taxon>Aquifoliales</taxon>
        <taxon>Aquifoliaceae</taxon>
        <taxon>Ilex</taxon>
    </lineage>
</organism>
<dbReference type="Gene3D" id="2.60.120.430">
    <property type="entry name" value="Galactose-binding lectin"/>
    <property type="match status" value="1"/>
</dbReference>
<dbReference type="InterPro" id="IPR045272">
    <property type="entry name" value="ANXUR1/2-like"/>
</dbReference>
<evidence type="ECO:0008006" key="4">
    <source>
        <dbReference type="Google" id="ProtNLM"/>
    </source>
</evidence>
<dbReference type="PANTHER" id="PTHR34590:SF18">
    <property type="entry name" value="MALECTIN-LIKE DOMAIN-CONTAINING PROTEIN"/>
    <property type="match status" value="1"/>
</dbReference>
<protein>
    <recommendedName>
        <fullName evidence="4">Malectin-like domain-containing protein</fullName>
    </recommendedName>
</protein>
<evidence type="ECO:0000256" key="1">
    <source>
        <dbReference type="SAM" id="SignalP"/>
    </source>
</evidence>
<proteinExistence type="predicted"/>
<gene>
    <name evidence="2" type="ORF">ILEXP_LOCUS36202</name>
</gene>
<comment type="caution">
    <text evidence="2">The sequence shown here is derived from an EMBL/GenBank/DDBJ whole genome shotgun (WGS) entry which is preliminary data.</text>
</comment>
<dbReference type="AlphaFoldDB" id="A0ABC8TC21"/>
<evidence type="ECO:0000313" key="2">
    <source>
        <dbReference type="EMBL" id="CAK9166954.1"/>
    </source>
</evidence>
<evidence type="ECO:0000313" key="3">
    <source>
        <dbReference type="Proteomes" id="UP001642360"/>
    </source>
</evidence>
<dbReference type="EMBL" id="CAUOFW020004724">
    <property type="protein sequence ID" value="CAK9166954.1"/>
    <property type="molecule type" value="Genomic_DNA"/>
</dbReference>
<keyword evidence="3" id="KW-1185">Reference proteome</keyword>
<feature type="chain" id="PRO_5044885517" description="Malectin-like domain-containing protein" evidence="1">
    <location>
        <begin position="20"/>
        <end position="257"/>
    </location>
</feature>
<accession>A0ABC8TC21</accession>
<reference evidence="2 3" key="1">
    <citation type="submission" date="2024-02" db="EMBL/GenBank/DDBJ databases">
        <authorList>
            <person name="Vignale AGUSTIN F."/>
            <person name="Sosa J E."/>
            <person name="Modenutti C."/>
        </authorList>
    </citation>
    <scope>NUCLEOTIDE SEQUENCE [LARGE SCALE GENOMIC DNA]</scope>
</reference>
<dbReference type="PANTHER" id="PTHR34590">
    <property type="entry name" value="OS03G0124300 PROTEIN-RELATED"/>
    <property type="match status" value="1"/>
</dbReference>
<name>A0ABC8TC21_9AQUA</name>
<keyword evidence="1" id="KW-0732">Signal</keyword>
<sequence>MSSLSQRLFPISLLFHVLSHLSLFTVREQTARDNGYFSKIHGMATSPSLPLSSPSPPPLSHLILRWDHKREHPIETLGNPDASFRNLSEFHSRSTSSCTTRVFTSASSYTFSIRKIGTHLVRLHFSPFTSQNYNLNNANFSVSGNGVSLLSNFSGDSGFAFVNAIEVFSAPDDFILDHGTKLIGPNGVEEFKNISSQILETVQRINLGGSKLTPFNDTLWRSWLPDENFLVLKSAAKIASTTDVPNFQEGGAIDTYI</sequence>
<feature type="signal peptide" evidence="1">
    <location>
        <begin position="1"/>
        <end position="19"/>
    </location>
</feature>
<dbReference type="Proteomes" id="UP001642360">
    <property type="component" value="Unassembled WGS sequence"/>
</dbReference>